<dbReference type="Pfam" id="PF01593">
    <property type="entry name" value="Amino_oxidase"/>
    <property type="match status" value="1"/>
</dbReference>
<sequence length="424" mass="45951">MTTEITISGRVHIVGAGLAGLSAAMRLSRAGKSVVLYEAAQQAGGRCRSYHDSDLGCRLDNGNHLMVTGNLAAMAYISEIGAASTVVTQDMAVYPFIDLQTGERWTVRPTEGRFPWWIFFPHRRVAGTRIADYLSALKMQRAGPNATVAQCFDPKSVLYRRLWSPLAIAVLNTEPINASAQSLWAVFAETFGKGGAALHPVLPRLGLSETLVDPALALLAQRGGEIRYGHRLRGLAYEGDRISRLDFGKVQIDVAAEDAVILAVTPSVAADLLPVITAPDSFRAIVNAHYRCDDLSDDSCGEPSFTGVIGGTAEWVFKKPGILSVTCSAAEALVDRRAEELASLIWRDVAKVHDRDVDKMPPWRIVKEKRATFAATPEQLRRRPGPKTAYRNLWLAGDWVETGWPATIEGAIRSGFAAATAVVG</sequence>
<dbReference type="SUPFAM" id="SSF51905">
    <property type="entry name" value="FAD/NAD(P)-binding domain"/>
    <property type="match status" value="1"/>
</dbReference>
<evidence type="ECO:0000259" key="1">
    <source>
        <dbReference type="Pfam" id="PF01593"/>
    </source>
</evidence>
<evidence type="ECO:0000313" key="3">
    <source>
        <dbReference type="Proteomes" id="UP001279642"/>
    </source>
</evidence>
<accession>A0ABU5EHQ9</accession>
<proteinExistence type="predicted"/>
<dbReference type="InterPro" id="IPR050464">
    <property type="entry name" value="Zeta_carotene_desat/Oxidored"/>
</dbReference>
<keyword evidence="3" id="KW-1185">Reference proteome</keyword>
<evidence type="ECO:0000313" key="2">
    <source>
        <dbReference type="EMBL" id="MDY0885758.1"/>
    </source>
</evidence>
<dbReference type="InterPro" id="IPR036188">
    <property type="entry name" value="FAD/NAD-bd_sf"/>
</dbReference>
<dbReference type="Proteomes" id="UP001279642">
    <property type="component" value="Unassembled WGS sequence"/>
</dbReference>
<comment type="caution">
    <text evidence="2">The sequence shown here is derived from an EMBL/GenBank/DDBJ whole genome shotgun (WGS) entry which is preliminary data.</text>
</comment>
<name>A0ABU5EHQ9_9PROT</name>
<dbReference type="InterPro" id="IPR017830">
    <property type="entry name" value="SQase_HpnE"/>
</dbReference>
<dbReference type="GO" id="GO:0016491">
    <property type="term" value="F:oxidoreductase activity"/>
    <property type="evidence" value="ECO:0007669"/>
    <property type="project" value="UniProtKB-KW"/>
</dbReference>
<dbReference type="PANTHER" id="PTHR42923">
    <property type="entry name" value="PROTOPORPHYRINOGEN OXIDASE"/>
    <property type="match status" value="1"/>
</dbReference>
<dbReference type="InterPro" id="IPR002937">
    <property type="entry name" value="Amino_oxidase"/>
</dbReference>
<protein>
    <submittedName>
        <fullName evidence="2">Hydroxysqualene dehydroxylase HpnE</fullName>
        <ecNumber evidence="2">1.17.8.1</ecNumber>
    </submittedName>
</protein>
<dbReference type="EC" id="1.17.8.1" evidence="2"/>
<dbReference type="NCBIfam" id="TIGR03467">
    <property type="entry name" value="HpnE"/>
    <property type="match status" value="1"/>
</dbReference>
<gene>
    <name evidence="2" type="primary">hpnE</name>
    <name evidence="2" type="ORF">SMD27_23170</name>
</gene>
<reference evidence="2 3" key="1">
    <citation type="journal article" date="2016" name="Antonie Van Leeuwenhoek">
        <title>Dongia soli sp. nov., isolated from soil from Dokdo, Korea.</title>
        <authorList>
            <person name="Kim D.U."/>
            <person name="Lee H."/>
            <person name="Kim H."/>
            <person name="Kim S.G."/>
            <person name="Ka J.O."/>
        </authorList>
    </citation>
    <scope>NUCLEOTIDE SEQUENCE [LARGE SCALE GENOMIC DNA]</scope>
    <source>
        <strain evidence="2 3">D78</strain>
    </source>
</reference>
<dbReference type="PANTHER" id="PTHR42923:SF47">
    <property type="entry name" value="BLR3003 PROTEIN"/>
    <property type="match status" value="1"/>
</dbReference>
<dbReference type="Gene3D" id="3.50.50.60">
    <property type="entry name" value="FAD/NAD(P)-binding domain"/>
    <property type="match status" value="1"/>
</dbReference>
<dbReference type="EMBL" id="JAXCLW010000013">
    <property type="protein sequence ID" value="MDY0885758.1"/>
    <property type="molecule type" value="Genomic_DNA"/>
</dbReference>
<dbReference type="RefSeq" id="WP_320510833.1">
    <property type="nucleotide sequence ID" value="NZ_JAXCLW010000013.1"/>
</dbReference>
<organism evidence="2 3">
    <name type="scientific">Dongia soli</name>
    <dbReference type="NCBI Taxonomy" id="600628"/>
    <lineage>
        <taxon>Bacteria</taxon>
        <taxon>Pseudomonadati</taxon>
        <taxon>Pseudomonadota</taxon>
        <taxon>Alphaproteobacteria</taxon>
        <taxon>Rhodospirillales</taxon>
        <taxon>Dongiaceae</taxon>
        <taxon>Dongia</taxon>
    </lineage>
</organism>
<feature type="domain" description="Amine oxidase" evidence="1">
    <location>
        <begin position="18"/>
        <end position="422"/>
    </location>
</feature>
<keyword evidence="2" id="KW-0560">Oxidoreductase</keyword>